<evidence type="ECO:0000313" key="25">
    <source>
        <dbReference type="EMBL" id="CAD8727621.1"/>
    </source>
</evidence>
<dbReference type="GO" id="GO:0010436">
    <property type="term" value="F:carotenoid dioxygenase activity"/>
    <property type="evidence" value="ECO:0007669"/>
    <property type="project" value="TreeGrafter"/>
</dbReference>
<evidence type="ECO:0000313" key="42">
    <source>
        <dbReference type="EMBL" id="CAD8727640.1"/>
    </source>
</evidence>
<evidence type="ECO:0000313" key="32">
    <source>
        <dbReference type="EMBL" id="CAD8727629.1"/>
    </source>
</evidence>
<evidence type="ECO:0000259" key="5">
    <source>
        <dbReference type="PROSITE" id="PS50404"/>
    </source>
</evidence>
<evidence type="ECO:0000313" key="38">
    <source>
        <dbReference type="EMBL" id="CAD8727636.1"/>
    </source>
</evidence>
<protein>
    <recommendedName>
        <fullName evidence="5">GST N-terminal domain-containing protein</fullName>
    </recommendedName>
</protein>
<evidence type="ECO:0000313" key="21">
    <source>
        <dbReference type="EMBL" id="CAD8727617.1"/>
    </source>
</evidence>
<dbReference type="EMBL" id="HBFF01000680">
    <property type="protein sequence ID" value="CAD8727623.1"/>
    <property type="molecule type" value="Transcribed_RNA"/>
</dbReference>
<evidence type="ECO:0000313" key="14">
    <source>
        <dbReference type="EMBL" id="CAD8727608.1"/>
    </source>
</evidence>
<dbReference type="EMBL" id="HBFF01000675">
    <property type="protein sequence ID" value="CAD8727618.1"/>
    <property type="molecule type" value="Transcribed_RNA"/>
</dbReference>
<dbReference type="GO" id="GO:0016121">
    <property type="term" value="P:carotene catabolic process"/>
    <property type="evidence" value="ECO:0007669"/>
    <property type="project" value="TreeGrafter"/>
</dbReference>
<evidence type="ECO:0000313" key="6">
    <source>
        <dbReference type="EMBL" id="CAD8727599.1"/>
    </source>
</evidence>
<evidence type="ECO:0000313" key="22">
    <source>
        <dbReference type="EMBL" id="CAD8727618.1"/>
    </source>
</evidence>
<dbReference type="EMBL" id="HBFF01000665">
    <property type="protein sequence ID" value="CAD8727610.1"/>
    <property type="molecule type" value="Transcribed_RNA"/>
</dbReference>
<dbReference type="Pfam" id="PF13417">
    <property type="entry name" value="GST_N_3"/>
    <property type="match status" value="1"/>
</dbReference>
<dbReference type="EMBL" id="HBFF01000660">
    <property type="protein sequence ID" value="CAD8727607.1"/>
    <property type="molecule type" value="Transcribed_RNA"/>
</dbReference>
<dbReference type="EMBL" id="HBFF01000678">
    <property type="protein sequence ID" value="CAD8727621.1"/>
    <property type="molecule type" value="Transcribed_RNA"/>
</dbReference>
<dbReference type="EMBL" id="HBFF01000679">
    <property type="protein sequence ID" value="CAD8727622.1"/>
    <property type="molecule type" value="Transcribed_RNA"/>
</dbReference>
<dbReference type="EMBL" id="HBFF01000694">
    <property type="protein sequence ID" value="CAD8727635.1"/>
    <property type="molecule type" value="Transcribed_RNA"/>
</dbReference>
<evidence type="ECO:0000313" key="29">
    <source>
        <dbReference type="EMBL" id="CAD8727626.1"/>
    </source>
</evidence>
<evidence type="ECO:0000313" key="11">
    <source>
        <dbReference type="EMBL" id="CAD8727604.1"/>
    </source>
</evidence>
<comment type="similarity">
    <text evidence="1">Belongs to the carotenoid oxygenase family.</text>
</comment>
<feature type="binding site" evidence="4">
    <location>
        <position position="341"/>
    </location>
    <ligand>
        <name>Fe cation</name>
        <dbReference type="ChEBI" id="CHEBI:24875"/>
        <note>catalytic</note>
    </ligand>
</feature>
<feature type="binding site" evidence="4">
    <location>
        <position position="606"/>
    </location>
    <ligand>
        <name>Fe cation</name>
        <dbReference type="ChEBI" id="CHEBI:24875"/>
        <note>catalytic</note>
    </ligand>
</feature>
<evidence type="ECO:0000313" key="31">
    <source>
        <dbReference type="EMBL" id="CAD8727628.1"/>
    </source>
</evidence>
<keyword evidence="3 4" id="KW-0408">Iron</keyword>
<dbReference type="InterPro" id="IPR004294">
    <property type="entry name" value="Carotenoid_Oase"/>
</dbReference>
<dbReference type="EMBL" id="HBFF01000655">
    <property type="protein sequence ID" value="CAD8727602.1"/>
    <property type="molecule type" value="Transcribed_RNA"/>
</dbReference>
<evidence type="ECO:0000313" key="39">
    <source>
        <dbReference type="EMBL" id="CAD8727637.1"/>
    </source>
</evidence>
<evidence type="ECO:0000313" key="8">
    <source>
        <dbReference type="EMBL" id="CAD8727601.1"/>
    </source>
</evidence>
<evidence type="ECO:0000256" key="3">
    <source>
        <dbReference type="ARBA" id="ARBA00023004"/>
    </source>
</evidence>
<dbReference type="EMBL" id="HBFF01000674">
    <property type="protein sequence ID" value="CAD8727617.1"/>
    <property type="molecule type" value="Transcribed_RNA"/>
</dbReference>
<feature type="binding site" evidence="4">
    <location>
        <position position="290"/>
    </location>
    <ligand>
        <name>Fe cation</name>
        <dbReference type="ChEBI" id="CHEBI:24875"/>
        <note>catalytic</note>
    </ligand>
</feature>
<dbReference type="GO" id="GO:0046872">
    <property type="term" value="F:metal ion binding"/>
    <property type="evidence" value="ECO:0007669"/>
    <property type="project" value="UniProtKB-KW"/>
</dbReference>
<dbReference type="EMBL" id="HBFF01000693">
    <property type="protein sequence ID" value="CAD8727634.1"/>
    <property type="molecule type" value="Transcribed_RNA"/>
</dbReference>
<dbReference type="EMBL" id="HBFF01000653">
    <property type="protein sequence ID" value="CAD8727600.1"/>
    <property type="molecule type" value="Transcribed_RNA"/>
</dbReference>
<dbReference type="EMBL" id="HBFF01000671">
    <property type="protein sequence ID" value="CAD8727615.1"/>
    <property type="molecule type" value="Transcribed_RNA"/>
</dbReference>
<evidence type="ECO:0000313" key="17">
    <source>
        <dbReference type="EMBL" id="CAD8727611.1"/>
    </source>
</evidence>
<dbReference type="EMBL" id="HBFF01000677">
    <property type="protein sequence ID" value="CAD8727620.1"/>
    <property type="molecule type" value="Transcribed_RNA"/>
</dbReference>
<dbReference type="InterPro" id="IPR004045">
    <property type="entry name" value="Glutathione_S-Trfase_N"/>
</dbReference>
<evidence type="ECO:0000256" key="2">
    <source>
        <dbReference type="ARBA" id="ARBA00022723"/>
    </source>
</evidence>
<dbReference type="PROSITE" id="PS50404">
    <property type="entry name" value="GST_NTER"/>
    <property type="match status" value="1"/>
</dbReference>
<feature type="domain" description="GST N-terminal" evidence="5">
    <location>
        <begin position="838"/>
        <end position="919"/>
    </location>
</feature>
<name>A0A6T5T6P3_9CHLO</name>
<dbReference type="EMBL" id="HBFF01000691">
    <property type="protein sequence ID" value="CAD8727632.1"/>
    <property type="molecule type" value="Transcribed_RNA"/>
</dbReference>
<dbReference type="EMBL" id="HBFF01000685">
    <property type="protein sequence ID" value="CAD8727628.1"/>
    <property type="molecule type" value="Transcribed_RNA"/>
</dbReference>
<gene>
    <name evidence="6" type="ORF">OMED0936_LOCUS516</name>
    <name evidence="7" type="ORF">OMED0936_LOCUS517</name>
    <name evidence="8" type="ORF">OMED0936_LOCUS518</name>
    <name evidence="9" type="ORF">OMED0936_LOCUS519</name>
    <name evidence="10" type="ORF">OMED0936_LOCUS520</name>
    <name evidence="11" type="ORF">OMED0936_LOCUS521</name>
    <name evidence="12" type="ORF">OMED0936_LOCUS523</name>
    <name evidence="13" type="ORF">OMED0936_LOCUS524</name>
    <name evidence="14" type="ORF">OMED0936_LOCUS525</name>
    <name evidence="15" type="ORF">OMED0936_LOCUS526</name>
    <name evidence="16" type="ORF">OMED0936_LOCUS527</name>
    <name evidence="17" type="ORF">OMED0936_LOCUS528</name>
    <name evidence="18" type="ORF">OMED0936_LOCUS529</name>
    <name evidence="19" type="ORF">OMED0936_LOCUS532</name>
    <name evidence="20" type="ORF">OMED0936_LOCUS533</name>
    <name evidence="21" type="ORF">OMED0936_LOCUS534</name>
    <name evidence="22" type="ORF">OMED0936_LOCUS535</name>
    <name evidence="23" type="ORF">OMED0936_LOCUS536</name>
    <name evidence="24" type="ORF">OMED0936_LOCUS537</name>
    <name evidence="25" type="ORF">OMED0936_LOCUS538</name>
    <name evidence="26" type="ORF">OMED0936_LOCUS539</name>
    <name evidence="27" type="ORF">OMED0936_LOCUS540</name>
    <name evidence="28" type="ORF">OMED0936_LOCUS542</name>
    <name evidence="29" type="ORF">OMED0936_LOCUS543</name>
    <name evidence="30" type="ORF">OMED0936_LOCUS544</name>
    <name evidence="31" type="ORF">OMED0936_LOCUS545</name>
    <name evidence="32" type="ORF">OMED0936_LOCUS546</name>
    <name evidence="33" type="ORF">OMED0936_LOCUS547</name>
    <name evidence="34" type="ORF">OMED0936_LOCUS548</name>
    <name evidence="35" type="ORF">OMED0936_LOCUS549</name>
    <name evidence="36" type="ORF">OMED0936_LOCUS551</name>
    <name evidence="37" type="ORF">OMED0936_LOCUS552</name>
    <name evidence="38" type="ORF">OMED0936_LOCUS553</name>
    <name evidence="39" type="ORF">OMED0936_LOCUS554</name>
    <name evidence="40" type="ORF">OMED0936_LOCUS555</name>
    <name evidence="41" type="ORF">OMED0936_LOCUS556</name>
    <name evidence="42" type="ORF">OMED0936_LOCUS557</name>
    <name evidence="43" type="ORF">OMED0936_LOCUS558</name>
</gene>
<evidence type="ECO:0000313" key="7">
    <source>
        <dbReference type="EMBL" id="CAD8727600.1"/>
    </source>
</evidence>
<evidence type="ECO:0000313" key="43">
    <source>
        <dbReference type="EMBL" id="CAD8727641.1"/>
    </source>
</evidence>
<reference evidence="35" key="1">
    <citation type="submission" date="2021-01" db="EMBL/GenBank/DDBJ databases">
        <authorList>
            <person name="Corre E."/>
            <person name="Pelletier E."/>
            <person name="Niang G."/>
            <person name="Scheremetjew M."/>
            <person name="Finn R."/>
            <person name="Kale V."/>
            <person name="Holt S."/>
            <person name="Cochrane G."/>
            <person name="Meng A."/>
            <person name="Brown T."/>
            <person name="Cohen L."/>
        </authorList>
    </citation>
    <scope>NUCLEOTIDE SEQUENCE</scope>
    <source>
        <strain evidence="35">Clade-D-RCC2573</strain>
    </source>
</reference>
<dbReference type="EMBL" id="HBFF01000676">
    <property type="protein sequence ID" value="CAD8727619.1"/>
    <property type="molecule type" value="Transcribed_RNA"/>
</dbReference>
<evidence type="ECO:0000313" key="15">
    <source>
        <dbReference type="EMBL" id="CAD8727609.1"/>
    </source>
</evidence>
<evidence type="ECO:0000313" key="10">
    <source>
        <dbReference type="EMBL" id="CAD8727603.1"/>
    </source>
</evidence>
<dbReference type="EMBL" id="HBFF01000697">
    <property type="protein sequence ID" value="CAD8727638.1"/>
    <property type="molecule type" value="Transcribed_RNA"/>
</dbReference>
<proteinExistence type="inferred from homology"/>
<dbReference type="EMBL" id="HBFF01000688">
    <property type="protein sequence ID" value="CAD8727630.1"/>
    <property type="molecule type" value="Transcribed_RNA"/>
</dbReference>
<evidence type="ECO:0000313" key="36">
    <source>
        <dbReference type="EMBL" id="CAD8727634.1"/>
    </source>
</evidence>
<dbReference type="Gene3D" id="3.40.30.10">
    <property type="entry name" value="Glutaredoxin"/>
    <property type="match status" value="1"/>
</dbReference>
<accession>A0A6T5T6P3</accession>
<dbReference type="EMBL" id="HBFF01000659">
    <property type="protein sequence ID" value="CAD8727606.1"/>
    <property type="molecule type" value="Transcribed_RNA"/>
</dbReference>
<sequence>MTAQLKMNVIAARTNVQVVKVKHRCEVAQSAFNRRRPTADVPTNEECELVQRESPRRVATASKQAEVTLLSVKNIYPTDTDYGEHAAAFLSGNFTPVGRECTAVLSDVRDQDQILKNDRVQLTGTIPVDFPTGQFAYVGPNPKFPLNHYKKWGDGPGQRASGLGIGWHHWFEGDGMIFALTFKADGSIIYRNRYVRTDSWKLESMRQTRIFRPLMNADGATFLYNAACNFVETGSFLKDSANTALFYYAGKMLSLQDTQDPWEVDPHTLKTVGRCTFNGSFPLKLPFTAHPKIAPSNGDMIFFGFNPVSPPHCTIGAITPSGNVRALKPLWSSIVGSIFMHDFVVTNKYTILYEGSMDIEPVRQIIGRHPLQYNENRIARFGLLPRDEVNSKHGDVVWYDCSSAQSVFHFVNAWEEIDENDNLVIVIIGVREDGFFHNALKAKGARDWIKSATLKQEPIPRMHEWRISVGSGAVEETFLFNIAVETPRINDAYGGKRNRYAYAGRIHTESLVEDAQLKFNGIVKFDLHERKQQVYEHAPGIYGMEPQFIAREDADSEDDGWLVMYIHDENGPDLGTSYCAIFDARNIMAGPLAKIAVPERVPYGAHALWMPLSNSTEATLSSSAANTYQSVKINAPKKYAFRAEQIEDLLKAVTVGVARGASGLFMHGWRPGVKKDSPEYYSFARSFGMRLAEQGRVGSVRKKEILDEIYTGFPASPKLVLYDIEGNSECKVVREALSILDICCLIKPCPHGAVRHQGEAAALVHNTETVKFPVLLDVSTGDVFSGAKEILNHLYIVYLDGARPPSHLSTKAADIALRVGGKKEVDSCYASPTKMPVVPLTLWAYEASPFCAVVRDKLCEMELPYILRPCARASVRRDQLQKRTGTFQVPYLEDPNTNVNLFESAEIIEYIESQYGVES</sequence>
<evidence type="ECO:0000313" key="33">
    <source>
        <dbReference type="EMBL" id="CAD8727630.1"/>
    </source>
</evidence>
<dbReference type="EMBL" id="HBFF01000672">
    <property type="protein sequence ID" value="CAD8727616.1"/>
    <property type="molecule type" value="Transcribed_RNA"/>
</dbReference>
<dbReference type="EMBL" id="HBFF01000664">
    <property type="protein sequence ID" value="CAD8727609.1"/>
    <property type="molecule type" value="Transcribed_RNA"/>
</dbReference>
<dbReference type="EMBL" id="HBFF01000686">
    <property type="protein sequence ID" value="CAD8727629.1"/>
    <property type="molecule type" value="Transcribed_RNA"/>
</dbReference>
<evidence type="ECO:0000313" key="13">
    <source>
        <dbReference type="EMBL" id="CAD8727607.1"/>
    </source>
</evidence>
<evidence type="ECO:0000313" key="30">
    <source>
        <dbReference type="EMBL" id="CAD8727627.1"/>
    </source>
</evidence>
<evidence type="ECO:0000313" key="23">
    <source>
        <dbReference type="EMBL" id="CAD8727619.1"/>
    </source>
</evidence>
<dbReference type="EMBL" id="HBFF01000690">
    <property type="protein sequence ID" value="CAD8727631.1"/>
    <property type="molecule type" value="Transcribed_RNA"/>
</dbReference>
<dbReference type="EMBL" id="HBFF01000700">
    <property type="protein sequence ID" value="CAD8727640.1"/>
    <property type="molecule type" value="Transcribed_RNA"/>
</dbReference>
<evidence type="ECO:0000313" key="24">
    <source>
        <dbReference type="EMBL" id="CAD8727620.1"/>
    </source>
</evidence>
<dbReference type="EMBL" id="HBFF01000698">
    <property type="protein sequence ID" value="CAD8727639.1"/>
    <property type="molecule type" value="Transcribed_RNA"/>
</dbReference>
<dbReference type="EMBL" id="HBFF01000666">
    <property type="protein sequence ID" value="CAD8727611.1"/>
    <property type="molecule type" value="Transcribed_RNA"/>
</dbReference>
<evidence type="ECO:0000313" key="41">
    <source>
        <dbReference type="EMBL" id="CAD8727639.1"/>
    </source>
</evidence>
<dbReference type="EMBL" id="HBFF01000654">
    <property type="protein sequence ID" value="CAD8727601.1"/>
    <property type="molecule type" value="Transcribed_RNA"/>
</dbReference>
<dbReference type="EMBL" id="HBFF01000695">
    <property type="protein sequence ID" value="CAD8727636.1"/>
    <property type="molecule type" value="Transcribed_RNA"/>
</dbReference>
<evidence type="ECO:0000256" key="1">
    <source>
        <dbReference type="ARBA" id="ARBA00006787"/>
    </source>
</evidence>
<organism evidence="35">
    <name type="scientific">Ostreococcus mediterraneus</name>
    <dbReference type="NCBI Taxonomy" id="1486918"/>
    <lineage>
        <taxon>Eukaryota</taxon>
        <taxon>Viridiplantae</taxon>
        <taxon>Chlorophyta</taxon>
        <taxon>Mamiellophyceae</taxon>
        <taxon>Mamiellales</taxon>
        <taxon>Bathycoccaceae</taxon>
        <taxon>Ostreococcus</taxon>
    </lineage>
</organism>
<dbReference type="InterPro" id="IPR036249">
    <property type="entry name" value="Thioredoxin-like_sf"/>
</dbReference>
<dbReference type="EMBL" id="HBFF01000652">
    <property type="protein sequence ID" value="CAD8727599.1"/>
    <property type="molecule type" value="Transcribed_RNA"/>
</dbReference>
<dbReference type="EMBL" id="HBFF01000667">
    <property type="protein sequence ID" value="CAD8727612.1"/>
    <property type="molecule type" value="Transcribed_RNA"/>
</dbReference>
<dbReference type="EMBL" id="HBFF01000683">
    <property type="protein sequence ID" value="CAD8727626.1"/>
    <property type="molecule type" value="Transcribed_RNA"/>
</dbReference>
<evidence type="ECO:0000313" key="20">
    <source>
        <dbReference type="EMBL" id="CAD8727616.1"/>
    </source>
</evidence>
<evidence type="ECO:0000313" key="34">
    <source>
        <dbReference type="EMBL" id="CAD8727631.1"/>
    </source>
</evidence>
<evidence type="ECO:0000256" key="4">
    <source>
        <dbReference type="PIRSR" id="PIRSR604294-1"/>
    </source>
</evidence>
<dbReference type="EMBL" id="HBFF01000696">
    <property type="protein sequence ID" value="CAD8727637.1"/>
    <property type="molecule type" value="Transcribed_RNA"/>
</dbReference>
<dbReference type="EMBL" id="HBFF01000657">
    <property type="protein sequence ID" value="CAD8727604.1"/>
    <property type="molecule type" value="Transcribed_RNA"/>
</dbReference>
<evidence type="ECO:0000313" key="16">
    <source>
        <dbReference type="EMBL" id="CAD8727610.1"/>
    </source>
</evidence>
<evidence type="ECO:0000313" key="18">
    <source>
        <dbReference type="EMBL" id="CAD8727612.1"/>
    </source>
</evidence>
<comment type="cofactor">
    <cofactor evidence="4">
        <name>Fe(2+)</name>
        <dbReference type="ChEBI" id="CHEBI:29033"/>
    </cofactor>
    <text evidence="4">Binds 1 Fe(2+) ion per subunit.</text>
</comment>
<dbReference type="EMBL" id="HBFF01000701">
    <property type="protein sequence ID" value="CAD8727641.1"/>
    <property type="molecule type" value="Transcribed_RNA"/>
</dbReference>
<evidence type="ECO:0000313" key="37">
    <source>
        <dbReference type="EMBL" id="CAD8727635.1"/>
    </source>
</evidence>
<evidence type="ECO:0000313" key="26">
    <source>
        <dbReference type="EMBL" id="CAD8727622.1"/>
    </source>
</evidence>
<keyword evidence="2 4" id="KW-0479">Metal-binding</keyword>
<dbReference type="GO" id="GO:0009570">
    <property type="term" value="C:chloroplast stroma"/>
    <property type="evidence" value="ECO:0007669"/>
    <property type="project" value="TreeGrafter"/>
</dbReference>
<evidence type="ECO:0000313" key="28">
    <source>
        <dbReference type="EMBL" id="CAD8727625.1"/>
    </source>
</evidence>
<dbReference type="EMBL" id="HBFF01000682">
    <property type="protein sequence ID" value="CAD8727625.1"/>
    <property type="molecule type" value="Transcribed_RNA"/>
</dbReference>
<dbReference type="EMBL" id="HBFF01000656">
    <property type="protein sequence ID" value="CAD8727603.1"/>
    <property type="molecule type" value="Transcribed_RNA"/>
</dbReference>
<dbReference type="SUPFAM" id="SSF52833">
    <property type="entry name" value="Thioredoxin-like"/>
    <property type="match status" value="1"/>
</dbReference>
<feature type="binding site" evidence="4">
    <location>
        <position position="409"/>
    </location>
    <ligand>
        <name>Fe cation</name>
        <dbReference type="ChEBI" id="CHEBI:24875"/>
        <note>catalytic</note>
    </ligand>
</feature>
<dbReference type="PANTHER" id="PTHR10543">
    <property type="entry name" value="BETA-CAROTENE DIOXYGENASE"/>
    <property type="match status" value="1"/>
</dbReference>
<dbReference type="PANTHER" id="PTHR10543:SF142">
    <property type="entry name" value="OS06G0162550 PROTEIN"/>
    <property type="match status" value="1"/>
</dbReference>
<evidence type="ECO:0000313" key="12">
    <source>
        <dbReference type="EMBL" id="CAD8727606.1"/>
    </source>
</evidence>
<dbReference type="Pfam" id="PF03055">
    <property type="entry name" value="RPE65"/>
    <property type="match status" value="1"/>
</dbReference>
<evidence type="ECO:0000313" key="40">
    <source>
        <dbReference type="EMBL" id="CAD8727638.1"/>
    </source>
</evidence>
<dbReference type="EMBL" id="HBFF01000684">
    <property type="protein sequence ID" value="CAD8727627.1"/>
    <property type="molecule type" value="Transcribed_RNA"/>
</dbReference>
<evidence type="ECO:0000313" key="19">
    <source>
        <dbReference type="EMBL" id="CAD8727615.1"/>
    </source>
</evidence>
<evidence type="ECO:0000313" key="27">
    <source>
        <dbReference type="EMBL" id="CAD8727623.1"/>
    </source>
</evidence>
<dbReference type="AlphaFoldDB" id="A0A6T5T6P3"/>
<dbReference type="EMBL" id="HBFF01000661">
    <property type="protein sequence ID" value="CAD8727608.1"/>
    <property type="molecule type" value="Transcribed_RNA"/>
</dbReference>
<evidence type="ECO:0000313" key="35">
    <source>
        <dbReference type="EMBL" id="CAD8727632.1"/>
    </source>
</evidence>
<evidence type="ECO:0000313" key="9">
    <source>
        <dbReference type="EMBL" id="CAD8727602.1"/>
    </source>
</evidence>